<dbReference type="Proteomes" id="UP001470230">
    <property type="component" value="Unassembled WGS sequence"/>
</dbReference>
<accession>A0ABR2HGD3</accession>
<evidence type="ECO:0000313" key="3">
    <source>
        <dbReference type="Proteomes" id="UP001470230"/>
    </source>
</evidence>
<keyword evidence="1" id="KW-0472">Membrane</keyword>
<feature type="transmembrane region" description="Helical" evidence="1">
    <location>
        <begin position="73"/>
        <end position="91"/>
    </location>
</feature>
<reference evidence="2 3" key="1">
    <citation type="submission" date="2024-04" db="EMBL/GenBank/DDBJ databases">
        <title>Tritrichomonas musculus Genome.</title>
        <authorList>
            <person name="Alves-Ferreira E."/>
            <person name="Grigg M."/>
            <person name="Lorenzi H."/>
            <person name="Galac M."/>
        </authorList>
    </citation>
    <scope>NUCLEOTIDE SEQUENCE [LARGE SCALE GENOMIC DNA]</scope>
    <source>
        <strain evidence="2 3">EAF2021</strain>
    </source>
</reference>
<feature type="transmembrane region" description="Helical" evidence="1">
    <location>
        <begin position="20"/>
        <end position="41"/>
    </location>
</feature>
<sequence>MSSEDLSRIIMSIETYADKTFSIVCIVLTYICAIVYFYAFAKIMSITLLFRPTSMLTTSLVCVFGIIDHKASLTAIFVFVMIVSFPIIDFYEKKCLKKLDEFAPSF</sequence>
<feature type="transmembrane region" description="Helical" evidence="1">
    <location>
        <begin position="48"/>
        <end position="67"/>
    </location>
</feature>
<proteinExistence type="predicted"/>
<keyword evidence="1" id="KW-1133">Transmembrane helix</keyword>
<evidence type="ECO:0000256" key="1">
    <source>
        <dbReference type="SAM" id="Phobius"/>
    </source>
</evidence>
<dbReference type="EMBL" id="JAPFFF010000030">
    <property type="protein sequence ID" value="KAK8845687.1"/>
    <property type="molecule type" value="Genomic_DNA"/>
</dbReference>
<organism evidence="2 3">
    <name type="scientific">Tritrichomonas musculus</name>
    <dbReference type="NCBI Taxonomy" id="1915356"/>
    <lineage>
        <taxon>Eukaryota</taxon>
        <taxon>Metamonada</taxon>
        <taxon>Parabasalia</taxon>
        <taxon>Tritrichomonadida</taxon>
        <taxon>Tritrichomonadidae</taxon>
        <taxon>Tritrichomonas</taxon>
    </lineage>
</organism>
<name>A0ABR2HGD3_9EUKA</name>
<keyword evidence="3" id="KW-1185">Reference proteome</keyword>
<keyword evidence="1" id="KW-0812">Transmembrane</keyword>
<evidence type="ECO:0000313" key="2">
    <source>
        <dbReference type="EMBL" id="KAK8845687.1"/>
    </source>
</evidence>
<gene>
    <name evidence="2" type="ORF">M9Y10_020605</name>
</gene>
<protein>
    <submittedName>
        <fullName evidence="2">Uncharacterized protein</fullName>
    </submittedName>
</protein>
<comment type="caution">
    <text evidence="2">The sequence shown here is derived from an EMBL/GenBank/DDBJ whole genome shotgun (WGS) entry which is preliminary data.</text>
</comment>